<proteinExistence type="predicted"/>
<dbReference type="InterPro" id="IPR032378">
    <property type="entry name" value="ZC3H15/TMA46_C"/>
</dbReference>
<protein>
    <submittedName>
        <fullName evidence="6 7">Zinc finger CCCH domain-containing protein 11-like</fullName>
    </submittedName>
</protein>
<keyword evidence="1" id="KW-0479">Metal-binding</keyword>
<dbReference type="STRING" id="4097.A0A1S3Y549"/>
<dbReference type="Pfam" id="PF16543">
    <property type="entry name" value="DFRP_C"/>
    <property type="match status" value="1"/>
</dbReference>
<keyword evidence="2" id="KW-0863">Zinc-finger</keyword>
<dbReference type="OrthoDB" id="277175at2759"/>
<dbReference type="AlphaFoldDB" id="A0A1S3Y549"/>
<evidence type="ECO:0000256" key="3">
    <source>
        <dbReference type="ARBA" id="ARBA00022833"/>
    </source>
</evidence>
<dbReference type="Gene3D" id="6.20.400.10">
    <property type="match status" value="1"/>
</dbReference>
<evidence type="ECO:0000256" key="1">
    <source>
        <dbReference type="ARBA" id="ARBA00022723"/>
    </source>
</evidence>
<dbReference type="GO" id="GO:0008270">
    <property type="term" value="F:zinc ion binding"/>
    <property type="evidence" value="ECO:0007669"/>
    <property type="project" value="UniProtKB-KW"/>
</dbReference>
<dbReference type="PANTHER" id="PTHR12681">
    <property type="entry name" value="ZINC FINGER-CONTAINING PROTEIN P48ZNF"/>
    <property type="match status" value="1"/>
</dbReference>
<accession>A0A1S3Y549</accession>
<feature type="domain" description="ZC3H15/TMA46 family C-terminal" evidence="5">
    <location>
        <begin position="43"/>
        <end position="91"/>
    </location>
</feature>
<reference evidence="6 7" key="1">
    <citation type="submission" date="2025-04" db="UniProtKB">
        <authorList>
            <consortium name="RefSeq"/>
        </authorList>
    </citation>
    <scope>IDENTIFICATION</scope>
</reference>
<evidence type="ECO:0000256" key="2">
    <source>
        <dbReference type="ARBA" id="ARBA00022771"/>
    </source>
</evidence>
<feature type="coiled-coil region" evidence="4">
    <location>
        <begin position="35"/>
        <end position="93"/>
    </location>
</feature>
<dbReference type="PANTHER" id="PTHR12681:SF0">
    <property type="entry name" value="ZINC FINGER CCCH DOMAIN-CONTAINING PROTEIN 15"/>
    <property type="match status" value="1"/>
</dbReference>
<dbReference type="KEGG" id="nta:107772329"/>
<dbReference type="RefSeq" id="XP_016447314.1">
    <property type="nucleotide sequence ID" value="XM_016591828.1"/>
</dbReference>
<organism evidence="6">
    <name type="scientific">Nicotiana tabacum</name>
    <name type="common">Common tobacco</name>
    <dbReference type="NCBI Taxonomy" id="4097"/>
    <lineage>
        <taxon>Eukaryota</taxon>
        <taxon>Viridiplantae</taxon>
        <taxon>Streptophyta</taxon>
        <taxon>Embryophyta</taxon>
        <taxon>Tracheophyta</taxon>
        <taxon>Spermatophyta</taxon>
        <taxon>Magnoliopsida</taxon>
        <taxon>eudicotyledons</taxon>
        <taxon>Gunneridae</taxon>
        <taxon>Pentapetalae</taxon>
        <taxon>asterids</taxon>
        <taxon>lamiids</taxon>
        <taxon>Solanales</taxon>
        <taxon>Solanaceae</taxon>
        <taxon>Nicotianoideae</taxon>
        <taxon>Nicotianeae</taxon>
        <taxon>Nicotiana</taxon>
    </lineage>
</organism>
<evidence type="ECO:0000313" key="6">
    <source>
        <dbReference type="RefSeq" id="XP_016447314.1"/>
    </source>
</evidence>
<gene>
    <name evidence="6 7" type="primary">LOC107772329</name>
</gene>
<sequence>MVGFGSVQMVVKIATIGMLALPPGYILKSQMKALLEEEETEKMPVEEEIEDQRAKLTSSTPLTPELFMKWKKKKMEEREANLAKLRADRAKNDRMRYYMLHSSF</sequence>
<keyword evidence="4" id="KW-0175">Coiled coil</keyword>
<evidence type="ECO:0000313" key="7">
    <source>
        <dbReference type="RefSeq" id="XP_016447315.1"/>
    </source>
</evidence>
<evidence type="ECO:0000256" key="4">
    <source>
        <dbReference type="SAM" id="Coils"/>
    </source>
</evidence>
<keyword evidence="3" id="KW-0862">Zinc</keyword>
<dbReference type="RefSeq" id="XP_016447315.1">
    <property type="nucleotide sequence ID" value="XM_016591829.1"/>
</dbReference>
<name>A0A1S3Y549_TOBAC</name>
<dbReference type="PaxDb" id="4097-A0A1S3Y549"/>
<evidence type="ECO:0000259" key="5">
    <source>
        <dbReference type="Pfam" id="PF16543"/>
    </source>
</evidence>